<keyword evidence="12" id="KW-1185">Reference proteome</keyword>
<feature type="transmembrane region" description="Helical" evidence="9">
    <location>
        <begin position="242"/>
        <end position="261"/>
    </location>
</feature>
<feature type="transmembrane region" description="Helical" evidence="9">
    <location>
        <begin position="93"/>
        <end position="110"/>
    </location>
</feature>
<evidence type="ECO:0000256" key="9">
    <source>
        <dbReference type="SAM" id="Phobius"/>
    </source>
</evidence>
<evidence type="ECO:0000256" key="7">
    <source>
        <dbReference type="ARBA" id="ARBA00023224"/>
    </source>
</evidence>
<dbReference type="InterPro" id="IPR017452">
    <property type="entry name" value="GPCR_Rhodpsn_7TM"/>
</dbReference>
<feature type="transmembrane region" description="Helical" evidence="9">
    <location>
        <begin position="60"/>
        <end position="81"/>
    </location>
</feature>
<keyword evidence="6 8" id="KW-0675">Receptor</keyword>
<feature type="domain" description="G-protein coupled receptors family 1 profile" evidence="10">
    <location>
        <begin position="72"/>
        <end position="353"/>
    </location>
</feature>
<keyword evidence="2 8" id="KW-0812">Transmembrane</keyword>
<dbReference type="InterPro" id="IPR000276">
    <property type="entry name" value="GPCR_Rhodpsn"/>
</dbReference>
<proteinExistence type="inferred from homology"/>
<keyword evidence="7 8" id="KW-0807">Transducer</keyword>
<dbReference type="PROSITE" id="PS00237">
    <property type="entry name" value="G_PROTEIN_RECEP_F1_1"/>
    <property type="match status" value="1"/>
</dbReference>
<evidence type="ECO:0000313" key="11">
    <source>
        <dbReference type="EMBL" id="KAJ8037358.1"/>
    </source>
</evidence>
<comment type="similarity">
    <text evidence="8">Belongs to the G-protein coupled receptor 1 family.</text>
</comment>
<dbReference type="SMART" id="SM01381">
    <property type="entry name" value="7TM_GPCR_Srsx"/>
    <property type="match status" value="1"/>
</dbReference>
<keyword evidence="4 8" id="KW-0297">G-protein coupled receptor</keyword>
<evidence type="ECO:0000256" key="1">
    <source>
        <dbReference type="ARBA" id="ARBA00004141"/>
    </source>
</evidence>
<gene>
    <name evidence="11" type="ORF">HOLleu_18158</name>
</gene>
<dbReference type="Gene3D" id="1.20.1070.10">
    <property type="entry name" value="Rhodopsin 7-helix transmembrane proteins"/>
    <property type="match status" value="1"/>
</dbReference>
<evidence type="ECO:0000256" key="4">
    <source>
        <dbReference type="ARBA" id="ARBA00023040"/>
    </source>
</evidence>
<organism evidence="11 12">
    <name type="scientific">Holothuria leucospilota</name>
    <name type="common">Black long sea cucumber</name>
    <name type="synonym">Mertensiothuria leucospilota</name>
    <dbReference type="NCBI Taxonomy" id="206669"/>
    <lineage>
        <taxon>Eukaryota</taxon>
        <taxon>Metazoa</taxon>
        <taxon>Echinodermata</taxon>
        <taxon>Eleutherozoa</taxon>
        <taxon>Echinozoa</taxon>
        <taxon>Holothuroidea</taxon>
        <taxon>Aspidochirotacea</taxon>
        <taxon>Aspidochirotida</taxon>
        <taxon>Holothuriidae</taxon>
        <taxon>Holothuria</taxon>
    </lineage>
</organism>
<dbReference type="PANTHER" id="PTHR24243">
    <property type="entry name" value="G-PROTEIN COUPLED RECEPTOR"/>
    <property type="match status" value="1"/>
</dbReference>
<evidence type="ECO:0000256" key="3">
    <source>
        <dbReference type="ARBA" id="ARBA00022989"/>
    </source>
</evidence>
<comment type="subcellular location">
    <subcellularLocation>
        <location evidence="1">Membrane</location>
        <topology evidence="1">Multi-pass membrane protein</topology>
    </subcellularLocation>
</comment>
<dbReference type="SUPFAM" id="SSF81321">
    <property type="entry name" value="Family A G protein-coupled receptor-like"/>
    <property type="match status" value="1"/>
</dbReference>
<dbReference type="Proteomes" id="UP001152320">
    <property type="component" value="Chromosome 8"/>
</dbReference>
<dbReference type="PRINTS" id="PR00237">
    <property type="entry name" value="GPCRRHODOPSN"/>
</dbReference>
<dbReference type="EMBL" id="JAIZAY010000008">
    <property type="protein sequence ID" value="KAJ8037358.1"/>
    <property type="molecule type" value="Genomic_DNA"/>
</dbReference>
<feature type="transmembrane region" description="Helical" evidence="9">
    <location>
        <begin position="178"/>
        <end position="197"/>
    </location>
</feature>
<evidence type="ECO:0000256" key="8">
    <source>
        <dbReference type="RuleBase" id="RU000688"/>
    </source>
</evidence>
<dbReference type="GO" id="GO:0005886">
    <property type="term" value="C:plasma membrane"/>
    <property type="evidence" value="ECO:0007669"/>
    <property type="project" value="TreeGrafter"/>
</dbReference>
<evidence type="ECO:0000256" key="2">
    <source>
        <dbReference type="ARBA" id="ARBA00022692"/>
    </source>
</evidence>
<name>A0A9Q1C338_HOLLE</name>
<dbReference type="GO" id="GO:0004930">
    <property type="term" value="F:G protein-coupled receptor activity"/>
    <property type="evidence" value="ECO:0007669"/>
    <property type="project" value="UniProtKB-KW"/>
</dbReference>
<dbReference type="Pfam" id="PF00001">
    <property type="entry name" value="7tm_1"/>
    <property type="match status" value="1"/>
</dbReference>
<protein>
    <submittedName>
        <fullName evidence="11">Mu-type opioid receptor</fullName>
    </submittedName>
</protein>
<dbReference type="PROSITE" id="PS50262">
    <property type="entry name" value="G_PROTEIN_RECEP_F1_2"/>
    <property type="match status" value="1"/>
</dbReference>
<feature type="transmembrane region" description="Helical" evidence="9">
    <location>
        <begin position="337"/>
        <end position="356"/>
    </location>
</feature>
<sequence length="397" mass="45507">MEVSMATSSYPTSSNLDHSVSDVFLTNEDCIGRGWNLINSTDDEINKFVTPLITRVRVLYLQPLVALVGILGNLAFMFIVWKVPHMRNSMNIILLNLSVADLLYLVVGTTERFFNVLLSPVLGYTIFFGHILQCLIIFPLVNFVTFTSLLLVSLISVDRYIAICKPLQHIKMAGRRQAHAYVRLVWVFSLLLALILLPSTMELLTICFQWPNTEKYENFPAKVELCNSRNDIWFSVDQCVQILPFFIALILNLFCFVKIIFRLNMRMTSESTNEKSQHDRQVRRIQRDSANAATRMLLINGIAFFVLATPFHVTSAIQVIQRWLIAWSCQCETFKNLSILLLYINSAVNPFIYGVTNRAYRQAYYSVFYNTISKSSDSRISITTSTRSQNESMNTHI</sequence>
<comment type="caution">
    <text evidence="11">The sequence shown here is derived from an EMBL/GenBank/DDBJ whole genome shotgun (WGS) entry which is preliminary data.</text>
</comment>
<evidence type="ECO:0000313" key="12">
    <source>
        <dbReference type="Proteomes" id="UP001152320"/>
    </source>
</evidence>
<evidence type="ECO:0000256" key="6">
    <source>
        <dbReference type="ARBA" id="ARBA00023170"/>
    </source>
</evidence>
<feature type="transmembrane region" description="Helical" evidence="9">
    <location>
        <begin position="130"/>
        <end position="157"/>
    </location>
</feature>
<reference evidence="11" key="1">
    <citation type="submission" date="2021-10" db="EMBL/GenBank/DDBJ databases">
        <title>Tropical sea cucumber genome reveals ecological adaptation and Cuvierian tubules defense mechanism.</title>
        <authorList>
            <person name="Chen T."/>
        </authorList>
    </citation>
    <scope>NUCLEOTIDE SEQUENCE</scope>
    <source>
        <strain evidence="11">Nanhai2018</strain>
        <tissue evidence="11">Muscle</tissue>
    </source>
</reference>
<feature type="transmembrane region" description="Helical" evidence="9">
    <location>
        <begin position="297"/>
        <end position="317"/>
    </location>
</feature>
<keyword evidence="3 9" id="KW-1133">Transmembrane helix</keyword>
<accession>A0A9Q1C338</accession>
<evidence type="ECO:0000256" key="5">
    <source>
        <dbReference type="ARBA" id="ARBA00023136"/>
    </source>
</evidence>
<dbReference type="OrthoDB" id="5962705at2759"/>
<dbReference type="PANTHER" id="PTHR24243:SF208">
    <property type="entry name" value="PYROKININ-1 RECEPTOR"/>
    <property type="match status" value="1"/>
</dbReference>
<keyword evidence="5 9" id="KW-0472">Membrane</keyword>
<evidence type="ECO:0000259" key="10">
    <source>
        <dbReference type="PROSITE" id="PS50262"/>
    </source>
</evidence>
<dbReference type="AlphaFoldDB" id="A0A9Q1C338"/>
<dbReference type="CDD" id="cd00637">
    <property type="entry name" value="7tm_classA_rhodopsin-like"/>
    <property type="match status" value="1"/>
</dbReference>